<dbReference type="InterPro" id="IPR036259">
    <property type="entry name" value="MFS_trans_sf"/>
</dbReference>
<dbReference type="PANTHER" id="PTHR48022:SF10">
    <property type="entry name" value="MAJOR FACILITATOR SUPERFAMILY (MFS) PROFILE DOMAIN-CONTAINING PROTEIN"/>
    <property type="match status" value="1"/>
</dbReference>
<name>A0A165CYM9_9BASI</name>
<proteinExistence type="inferred from homology"/>
<feature type="transmembrane region" description="Helical" evidence="9">
    <location>
        <begin position="330"/>
        <end position="349"/>
    </location>
</feature>
<evidence type="ECO:0000256" key="4">
    <source>
        <dbReference type="ARBA" id="ARBA00022692"/>
    </source>
</evidence>
<evidence type="ECO:0000256" key="5">
    <source>
        <dbReference type="ARBA" id="ARBA00022989"/>
    </source>
</evidence>
<evidence type="ECO:0000256" key="9">
    <source>
        <dbReference type="SAM" id="Phobius"/>
    </source>
</evidence>
<dbReference type="Proteomes" id="UP000076842">
    <property type="component" value="Unassembled WGS sequence"/>
</dbReference>
<evidence type="ECO:0000313" key="11">
    <source>
        <dbReference type="EMBL" id="KZT51693.1"/>
    </source>
</evidence>
<feature type="domain" description="Major facilitator superfamily (MFS) profile" evidence="10">
    <location>
        <begin position="11"/>
        <end position="454"/>
    </location>
</feature>
<dbReference type="EMBL" id="KV424095">
    <property type="protein sequence ID" value="KZT51693.1"/>
    <property type="molecule type" value="Genomic_DNA"/>
</dbReference>
<feature type="transmembrane region" description="Helical" evidence="9">
    <location>
        <begin position="58"/>
        <end position="78"/>
    </location>
</feature>
<reference evidence="11 12" key="1">
    <citation type="journal article" date="2016" name="Mol. Biol. Evol.">
        <title>Comparative Genomics of Early-Diverging Mushroom-Forming Fungi Provides Insights into the Origins of Lignocellulose Decay Capabilities.</title>
        <authorList>
            <person name="Nagy L.G."/>
            <person name="Riley R."/>
            <person name="Tritt A."/>
            <person name="Adam C."/>
            <person name="Daum C."/>
            <person name="Floudas D."/>
            <person name="Sun H."/>
            <person name="Yadav J.S."/>
            <person name="Pangilinan J."/>
            <person name="Larsson K.H."/>
            <person name="Matsuura K."/>
            <person name="Barry K."/>
            <person name="Labutti K."/>
            <person name="Kuo R."/>
            <person name="Ohm R.A."/>
            <person name="Bhattacharya S.S."/>
            <person name="Shirouzu T."/>
            <person name="Yoshinaga Y."/>
            <person name="Martin F.M."/>
            <person name="Grigoriev I.V."/>
            <person name="Hibbett D.S."/>
        </authorList>
    </citation>
    <scope>NUCLEOTIDE SEQUENCE [LARGE SCALE GENOMIC DNA]</scope>
    <source>
        <strain evidence="11 12">HHB12733</strain>
    </source>
</reference>
<evidence type="ECO:0000256" key="1">
    <source>
        <dbReference type="ARBA" id="ARBA00004141"/>
    </source>
</evidence>
<dbReference type="PROSITE" id="PS50850">
    <property type="entry name" value="MFS"/>
    <property type="match status" value="1"/>
</dbReference>
<gene>
    <name evidence="11" type="ORF">CALCODRAFT_476871</name>
</gene>
<dbReference type="InterPro" id="IPR005828">
    <property type="entry name" value="MFS_sugar_transport-like"/>
</dbReference>
<keyword evidence="5 9" id="KW-1133">Transmembrane helix</keyword>
<feature type="transmembrane region" description="Helical" evidence="9">
    <location>
        <begin position="361"/>
        <end position="384"/>
    </location>
</feature>
<dbReference type="STRING" id="1353952.A0A165CYM9"/>
<comment type="subcellular location">
    <subcellularLocation>
        <location evidence="1">Membrane</location>
        <topology evidence="1">Multi-pass membrane protein</topology>
    </subcellularLocation>
</comment>
<keyword evidence="12" id="KW-1185">Reference proteome</keyword>
<dbReference type="FunFam" id="1.20.1250.20:FF:000078">
    <property type="entry name" value="MFS maltose transporter, putative"/>
    <property type="match status" value="1"/>
</dbReference>
<dbReference type="Pfam" id="PF00083">
    <property type="entry name" value="Sugar_tr"/>
    <property type="match status" value="1"/>
</dbReference>
<dbReference type="InParanoid" id="A0A165CYM9"/>
<feature type="transmembrane region" description="Helical" evidence="9">
    <location>
        <begin position="90"/>
        <end position="109"/>
    </location>
</feature>
<evidence type="ECO:0000259" key="10">
    <source>
        <dbReference type="PROSITE" id="PS50850"/>
    </source>
</evidence>
<comment type="similarity">
    <text evidence="2 8">Belongs to the major facilitator superfamily. Sugar transporter (TC 2.A.1.1) family.</text>
</comment>
<dbReference type="GO" id="GO:0016020">
    <property type="term" value="C:membrane"/>
    <property type="evidence" value="ECO:0007669"/>
    <property type="project" value="UniProtKB-SubCell"/>
</dbReference>
<sequence length="521" mass="56698">MLLRHKRCMAACLLISMSPFQYGVDFGLIGGLQAMVGFLKVFGYSDPTTPIGWNISSEVQQLISSLMTLGACVGSLSAGPIGSYIGRRHALWAACVLCAVSDAIMLGTTNVSALYVGRLFIGIANGWFMTFSQLYLNEVAPAELRGLTLGFFQWWCSIGSLVGTIVDNYTAPIDGKASYMIPLALIYIVPVILAIGMIFIPESPRWLVQKGKIDAARRSLAWLRPDSDKVEAELQQMKDAAELEMETTKGVTFWDMFRNPIDRRRTLLSVMAVSVQGASGAMFMLVYGTYFFAMADVGQPFQNSCILAGVGCIAITLSFFLITRVGRRPLIIIGIFMSGICQLAVAAVYQHAPGTISTGKAIVGLSVVYIVFYNGCISAYAWLLGGEIPSQRLRSMTLGLSACVGFILGWLAAFTAPYFINPADLNWGPKYGYIWFPSCAVTAIALWIWLPETKDRSLEELDEMFAAHVPARKFKDYVCHGITVDADGHAHIEKVGGSSTGGETPDEKGSVEYIETVGNKV</sequence>
<dbReference type="Gene3D" id="1.20.1250.20">
    <property type="entry name" value="MFS general substrate transporter like domains"/>
    <property type="match status" value="1"/>
</dbReference>
<keyword evidence="6 9" id="KW-0472">Membrane</keyword>
<evidence type="ECO:0000256" key="3">
    <source>
        <dbReference type="ARBA" id="ARBA00022448"/>
    </source>
</evidence>
<comment type="catalytic activity">
    <reaction evidence="7">
        <text>myo-inositol(out) + H(+)(out) = myo-inositol(in) + H(+)(in)</text>
        <dbReference type="Rhea" id="RHEA:60364"/>
        <dbReference type="ChEBI" id="CHEBI:15378"/>
        <dbReference type="ChEBI" id="CHEBI:17268"/>
    </reaction>
</comment>
<dbReference type="SUPFAM" id="SSF103473">
    <property type="entry name" value="MFS general substrate transporter"/>
    <property type="match status" value="1"/>
</dbReference>
<evidence type="ECO:0000256" key="2">
    <source>
        <dbReference type="ARBA" id="ARBA00010992"/>
    </source>
</evidence>
<dbReference type="OrthoDB" id="6612291at2759"/>
<feature type="transmembrane region" description="Helical" evidence="9">
    <location>
        <begin position="266"/>
        <end position="295"/>
    </location>
</feature>
<dbReference type="InterPro" id="IPR003663">
    <property type="entry name" value="Sugar/inositol_transpt"/>
</dbReference>
<evidence type="ECO:0000256" key="6">
    <source>
        <dbReference type="ARBA" id="ARBA00023136"/>
    </source>
</evidence>
<feature type="transmembrane region" description="Helical" evidence="9">
    <location>
        <begin position="301"/>
        <end position="323"/>
    </location>
</feature>
<dbReference type="AlphaFoldDB" id="A0A165CYM9"/>
<dbReference type="NCBIfam" id="TIGR00879">
    <property type="entry name" value="SP"/>
    <property type="match status" value="1"/>
</dbReference>
<dbReference type="GO" id="GO:0005351">
    <property type="term" value="F:carbohydrate:proton symporter activity"/>
    <property type="evidence" value="ECO:0007669"/>
    <property type="project" value="TreeGrafter"/>
</dbReference>
<evidence type="ECO:0000313" key="12">
    <source>
        <dbReference type="Proteomes" id="UP000076842"/>
    </source>
</evidence>
<evidence type="ECO:0000256" key="8">
    <source>
        <dbReference type="RuleBase" id="RU003346"/>
    </source>
</evidence>
<dbReference type="InterPro" id="IPR020846">
    <property type="entry name" value="MFS_dom"/>
</dbReference>
<feature type="transmembrane region" description="Helical" evidence="9">
    <location>
        <begin position="432"/>
        <end position="450"/>
    </location>
</feature>
<accession>A0A165CYM9</accession>
<evidence type="ECO:0000256" key="7">
    <source>
        <dbReference type="ARBA" id="ARBA00049119"/>
    </source>
</evidence>
<dbReference type="InterPro" id="IPR005829">
    <property type="entry name" value="Sugar_transporter_CS"/>
</dbReference>
<feature type="transmembrane region" description="Helical" evidence="9">
    <location>
        <begin position="115"/>
        <end position="135"/>
    </location>
</feature>
<feature type="transmembrane region" description="Helical" evidence="9">
    <location>
        <begin position="147"/>
        <end position="166"/>
    </location>
</feature>
<keyword evidence="3 8" id="KW-0813">Transport</keyword>
<dbReference type="PANTHER" id="PTHR48022">
    <property type="entry name" value="PLASTIDIC GLUCOSE TRANSPORTER 4"/>
    <property type="match status" value="1"/>
</dbReference>
<feature type="transmembrane region" description="Helical" evidence="9">
    <location>
        <begin position="396"/>
        <end position="420"/>
    </location>
</feature>
<keyword evidence="4 9" id="KW-0812">Transmembrane</keyword>
<organism evidence="11 12">
    <name type="scientific">Calocera cornea HHB12733</name>
    <dbReference type="NCBI Taxonomy" id="1353952"/>
    <lineage>
        <taxon>Eukaryota</taxon>
        <taxon>Fungi</taxon>
        <taxon>Dikarya</taxon>
        <taxon>Basidiomycota</taxon>
        <taxon>Agaricomycotina</taxon>
        <taxon>Dacrymycetes</taxon>
        <taxon>Dacrymycetales</taxon>
        <taxon>Dacrymycetaceae</taxon>
        <taxon>Calocera</taxon>
    </lineage>
</organism>
<dbReference type="InterPro" id="IPR050360">
    <property type="entry name" value="MFS_Sugar_Transporters"/>
</dbReference>
<protein>
    <submittedName>
        <fullName evidence="11">MFS monosaccharide transporter-like protein</fullName>
    </submittedName>
</protein>
<dbReference type="PROSITE" id="PS00217">
    <property type="entry name" value="SUGAR_TRANSPORT_2"/>
    <property type="match status" value="1"/>
</dbReference>
<feature type="transmembrane region" description="Helical" evidence="9">
    <location>
        <begin position="178"/>
        <end position="200"/>
    </location>
</feature>